<comment type="caution">
    <text evidence="4">The sequence shown here is derived from an EMBL/GenBank/DDBJ whole genome shotgun (WGS) entry which is preliminary data.</text>
</comment>
<dbReference type="PANTHER" id="PTHR13009">
    <property type="entry name" value="HEAT SHOCK PROTEIN 90 HSP90 CO-CHAPERONE AHA-1"/>
    <property type="match status" value="1"/>
</dbReference>
<dbReference type="GO" id="GO:0001671">
    <property type="term" value="F:ATPase activator activity"/>
    <property type="evidence" value="ECO:0007669"/>
    <property type="project" value="InterPro"/>
</dbReference>
<dbReference type="SUPFAM" id="SSF103111">
    <property type="entry name" value="Activator of Hsp90 ATPase, Aha1"/>
    <property type="match status" value="1"/>
</dbReference>
<evidence type="ECO:0000256" key="1">
    <source>
        <dbReference type="ARBA" id="ARBA00006817"/>
    </source>
</evidence>
<dbReference type="AlphaFoldDB" id="A0A9W4TRU1"/>
<organism evidence="4 5">
    <name type="scientific">Candida verbasci</name>
    <dbReference type="NCBI Taxonomy" id="1227364"/>
    <lineage>
        <taxon>Eukaryota</taxon>
        <taxon>Fungi</taxon>
        <taxon>Dikarya</taxon>
        <taxon>Ascomycota</taxon>
        <taxon>Saccharomycotina</taxon>
        <taxon>Pichiomycetes</taxon>
        <taxon>Debaryomycetaceae</taxon>
        <taxon>Candida/Lodderomyces clade</taxon>
        <taxon>Candida</taxon>
    </lineage>
</organism>
<dbReference type="Gene3D" id="3.15.10.20">
    <property type="entry name" value="Activator of Hsp90 ATPase Aha1, N-terminal domain"/>
    <property type="match status" value="1"/>
</dbReference>
<accession>A0A9W4TRU1</accession>
<feature type="compositionally biased region" description="Low complexity" evidence="2">
    <location>
        <begin position="160"/>
        <end position="175"/>
    </location>
</feature>
<evidence type="ECO:0000313" key="4">
    <source>
        <dbReference type="EMBL" id="CAI5756222.1"/>
    </source>
</evidence>
<gene>
    <name evidence="4" type="ORF">CANVERA_P0739</name>
</gene>
<feature type="compositionally biased region" description="Basic and acidic residues" evidence="2">
    <location>
        <begin position="179"/>
        <end position="192"/>
    </location>
</feature>
<protein>
    <recommendedName>
        <fullName evidence="3">Activator of Hsp90 ATPase AHSA1-like N-terminal domain-containing protein</fullName>
    </recommendedName>
</protein>
<dbReference type="PANTHER" id="PTHR13009:SF22">
    <property type="entry name" value="LD43819P"/>
    <property type="match status" value="1"/>
</dbReference>
<dbReference type="GO" id="GO:0006457">
    <property type="term" value="P:protein folding"/>
    <property type="evidence" value="ECO:0007669"/>
    <property type="project" value="TreeGrafter"/>
</dbReference>
<reference evidence="4" key="1">
    <citation type="submission" date="2022-12" db="EMBL/GenBank/DDBJ databases">
        <authorList>
            <person name="Brejova B."/>
        </authorList>
    </citation>
    <scope>NUCLEOTIDE SEQUENCE</scope>
</reference>
<evidence type="ECO:0000259" key="3">
    <source>
        <dbReference type="SMART" id="SM01000"/>
    </source>
</evidence>
<dbReference type="Proteomes" id="UP001152885">
    <property type="component" value="Unassembled WGS sequence"/>
</dbReference>
<dbReference type="InterPro" id="IPR036338">
    <property type="entry name" value="Aha1"/>
</dbReference>
<dbReference type="Gene3D" id="3.30.530.20">
    <property type="match status" value="1"/>
</dbReference>
<dbReference type="GO" id="GO:0051087">
    <property type="term" value="F:protein-folding chaperone binding"/>
    <property type="evidence" value="ECO:0007669"/>
    <property type="project" value="InterPro"/>
</dbReference>
<sequence length="336" mass="38392">MVVNNPNNWHWVDKNCLAWSKTYFEDKLTNLTAKDEDSTVSISSVSSVEGDVDVSQRKGKVISLFDVKIILEFKGKTKNDPNVDGSITIPELSYDSDESDLQFQISIFNESKDNFSISDLIKQKLLPQLRNELIKFGPDLIEINSKDIQLDKDQVTSTYTKANQETQKTTTTASTPVKAVEKTQEKPKESKKSVNNTIPKYNTSTLHLEPSFNTTAEQLYKTFLEEPRITAWTRSYPIIEQPVKEGSEFKFFGGSVQGKFLKLVENSEIIQLWRLDDWKIGHYAQLTIKFVQDSSETKMIVKFTGIPIGEEERVRDNFEERYIKSIKITFGFGAVL</sequence>
<dbReference type="SMART" id="SM01000">
    <property type="entry name" value="Aha1_N"/>
    <property type="match status" value="1"/>
</dbReference>
<dbReference type="EMBL" id="CANTUO010000001">
    <property type="protein sequence ID" value="CAI5756222.1"/>
    <property type="molecule type" value="Genomic_DNA"/>
</dbReference>
<dbReference type="CDD" id="cd08892">
    <property type="entry name" value="SRPBCC_Aha1"/>
    <property type="match status" value="1"/>
</dbReference>
<evidence type="ECO:0000313" key="5">
    <source>
        <dbReference type="Proteomes" id="UP001152885"/>
    </source>
</evidence>
<dbReference type="InterPro" id="IPR023393">
    <property type="entry name" value="START-like_dom_sf"/>
</dbReference>
<dbReference type="GO" id="GO:0005829">
    <property type="term" value="C:cytosol"/>
    <property type="evidence" value="ECO:0007669"/>
    <property type="project" value="TreeGrafter"/>
</dbReference>
<dbReference type="Pfam" id="PF09229">
    <property type="entry name" value="Aha1_N"/>
    <property type="match status" value="1"/>
</dbReference>
<comment type="similarity">
    <text evidence="1">Belongs to the AHA1 family.</text>
</comment>
<feature type="region of interest" description="Disordered" evidence="2">
    <location>
        <begin position="160"/>
        <end position="198"/>
    </location>
</feature>
<keyword evidence="5" id="KW-1185">Reference proteome</keyword>
<dbReference type="InterPro" id="IPR013538">
    <property type="entry name" value="ASHA1/2-like_C"/>
</dbReference>
<dbReference type="SUPFAM" id="SSF55961">
    <property type="entry name" value="Bet v1-like"/>
    <property type="match status" value="1"/>
</dbReference>
<evidence type="ECO:0000256" key="2">
    <source>
        <dbReference type="SAM" id="MobiDB-lite"/>
    </source>
</evidence>
<feature type="domain" description="Activator of Hsp90 ATPase AHSA1-like N-terminal" evidence="3">
    <location>
        <begin position="13"/>
        <end position="146"/>
    </location>
</feature>
<dbReference type="OrthoDB" id="567237at2759"/>
<name>A0A9W4TRU1_9ASCO</name>
<dbReference type="Pfam" id="PF08327">
    <property type="entry name" value="AHSA1"/>
    <property type="match status" value="1"/>
</dbReference>
<proteinExistence type="inferred from homology"/>
<dbReference type="InterPro" id="IPR015310">
    <property type="entry name" value="AHSA1-like_N"/>
</dbReference>